<keyword evidence="5" id="KW-0119">Carbohydrate metabolism</keyword>
<dbReference type="Gene3D" id="3.20.20.370">
    <property type="entry name" value="Glycoside hydrolase/deacetylase"/>
    <property type="match status" value="1"/>
</dbReference>
<feature type="domain" description="NodB homology" evidence="12">
    <location>
        <begin position="101"/>
        <end position="295"/>
    </location>
</feature>
<gene>
    <name evidence="13" type="ORF">C6P46_003442</name>
</gene>
<evidence type="ECO:0000313" key="13">
    <source>
        <dbReference type="EMBL" id="KAG0662256.1"/>
    </source>
</evidence>
<dbReference type="GO" id="GO:0000272">
    <property type="term" value="P:polysaccharide catabolic process"/>
    <property type="evidence" value="ECO:0007669"/>
    <property type="project" value="UniProtKB-KW"/>
</dbReference>
<dbReference type="Proteomes" id="UP000777482">
    <property type="component" value="Unassembled WGS sequence"/>
</dbReference>
<dbReference type="PROSITE" id="PS51677">
    <property type="entry name" value="NODB"/>
    <property type="match status" value="1"/>
</dbReference>
<dbReference type="InterPro" id="IPR011330">
    <property type="entry name" value="Glyco_hydro/deAcase_b/a-brl"/>
</dbReference>
<keyword evidence="14" id="KW-1185">Reference proteome</keyword>
<dbReference type="GO" id="GO:0004099">
    <property type="term" value="F:chitin deacetylase activity"/>
    <property type="evidence" value="ECO:0007669"/>
    <property type="project" value="UniProtKB-EC"/>
</dbReference>
<keyword evidence="6" id="KW-0170">Cobalt</keyword>
<proteinExistence type="predicted"/>
<feature type="signal peptide" evidence="11">
    <location>
        <begin position="1"/>
        <end position="17"/>
    </location>
</feature>
<sequence length="418" mass="43339">MYTFALASAVLASTVAANSLYSRQSTSYPAPLQKGPPPKQEWIDTYNRVKAEGKIPGFPPATNQGGTPVYPQGTDTGENGLCSWTLAHCYGDNDIYDAPDGMYAISFDDGPVPSSRKLLDFLKEKNQSSTHFMIGTAIVQNPDVFAQTLANGGHIGTHTWSHPLMTTLTDMEVLGELGWTSQAIYEYSGGLVPKFWRPPYGDADNRVRAIAEEVFGMILVGWNRDSNDWCLNDGPGNCPSYGPGTEKGLETELTGWMLGGKSPGAMGLEHESGDLTVEGFINTYAGLQQNGWDARCIPDLFNEPWYQNAMRNGTPATTTLGIGAGNVSVPLTSVASSSSWSSAAAASASSGAVTTSGSATASGSSAAASGSSAAAASASAAAAAARQQVKSSALSHGVAATTVSLGLVGIAVATLISA</sequence>
<evidence type="ECO:0000256" key="8">
    <source>
        <dbReference type="ARBA" id="ARBA00023326"/>
    </source>
</evidence>
<feature type="chain" id="PRO_5040200012" description="chitin deacetylase" evidence="11">
    <location>
        <begin position="18"/>
        <end position="418"/>
    </location>
</feature>
<evidence type="ECO:0000256" key="5">
    <source>
        <dbReference type="ARBA" id="ARBA00023277"/>
    </source>
</evidence>
<evidence type="ECO:0000256" key="10">
    <source>
        <dbReference type="ARBA" id="ARBA00048494"/>
    </source>
</evidence>
<evidence type="ECO:0000256" key="7">
    <source>
        <dbReference type="ARBA" id="ARBA00023288"/>
    </source>
</evidence>
<dbReference type="GO" id="GO:0098552">
    <property type="term" value="C:side of membrane"/>
    <property type="evidence" value="ECO:0007669"/>
    <property type="project" value="UniProtKB-KW"/>
</dbReference>
<dbReference type="EC" id="3.5.1.41" evidence="9"/>
<keyword evidence="11" id="KW-0732">Signal</keyword>
<evidence type="ECO:0000313" key="14">
    <source>
        <dbReference type="Proteomes" id="UP000777482"/>
    </source>
</evidence>
<evidence type="ECO:0000256" key="4">
    <source>
        <dbReference type="ARBA" id="ARBA00023024"/>
    </source>
</evidence>
<keyword evidence="7" id="KW-0449">Lipoprotein</keyword>
<keyword evidence="3" id="KW-0472">Membrane</keyword>
<evidence type="ECO:0000256" key="6">
    <source>
        <dbReference type="ARBA" id="ARBA00023285"/>
    </source>
</evidence>
<keyword evidence="4" id="KW-0146">Chitin degradation</keyword>
<keyword evidence="3" id="KW-0336">GPI-anchor</keyword>
<organism evidence="13 14">
    <name type="scientific">Rhodotorula mucilaginosa</name>
    <name type="common">Yeast</name>
    <name type="synonym">Rhodotorula rubra</name>
    <dbReference type="NCBI Taxonomy" id="5537"/>
    <lineage>
        <taxon>Eukaryota</taxon>
        <taxon>Fungi</taxon>
        <taxon>Dikarya</taxon>
        <taxon>Basidiomycota</taxon>
        <taxon>Pucciniomycotina</taxon>
        <taxon>Microbotryomycetes</taxon>
        <taxon>Sporidiobolales</taxon>
        <taxon>Sporidiobolaceae</taxon>
        <taxon>Rhodotorula</taxon>
    </lineage>
</organism>
<dbReference type="GO" id="GO:0005886">
    <property type="term" value="C:plasma membrane"/>
    <property type="evidence" value="ECO:0007669"/>
    <property type="project" value="UniProtKB-SubCell"/>
</dbReference>
<dbReference type="InterPro" id="IPR002509">
    <property type="entry name" value="NODB_dom"/>
</dbReference>
<evidence type="ECO:0000256" key="11">
    <source>
        <dbReference type="SAM" id="SignalP"/>
    </source>
</evidence>
<comment type="cofactor">
    <cofactor evidence="1">
        <name>Co(2+)</name>
        <dbReference type="ChEBI" id="CHEBI:48828"/>
    </cofactor>
</comment>
<dbReference type="OrthoDB" id="407355at2759"/>
<evidence type="ECO:0000259" key="12">
    <source>
        <dbReference type="PROSITE" id="PS51677"/>
    </source>
</evidence>
<evidence type="ECO:0000256" key="9">
    <source>
        <dbReference type="ARBA" id="ARBA00024056"/>
    </source>
</evidence>
<dbReference type="PANTHER" id="PTHR10587">
    <property type="entry name" value="GLYCOSYL TRANSFERASE-RELATED"/>
    <property type="match status" value="1"/>
</dbReference>
<dbReference type="GO" id="GO:0009272">
    <property type="term" value="P:fungal-type cell wall biogenesis"/>
    <property type="evidence" value="ECO:0007669"/>
    <property type="project" value="UniProtKB-ARBA"/>
</dbReference>
<accession>A0A9P6W4W3</accession>
<evidence type="ECO:0000256" key="1">
    <source>
        <dbReference type="ARBA" id="ARBA00001941"/>
    </source>
</evidence>
<dbReference type="EMBL" id="PUHQ01000028">
    <property type="protein sequence ID" value="KAG0662256.1"/>
    <property type="molecule type" value="Genomic_DNA"/>
</dbReference>
<keyword evidence="3" id="KW-0325">Glycoprotein</keyword>
<comment type="catalytic activity">
    <reaction evidence="10">
        <text>[(1-&gt;4)-N-acetyl-beta-D-glucosaminyl](n) + n H2O = chitosan + n acetate</text>
        <dbReference type="Rhea" id="RHEA:10464"/>
        <dbReference type="Rhea" id="RHEA-COMP:9593"/>
        <dbReference type="Rhea" id="RHEA-COMP:9597"/>
        <dbReference type="ChEBI" id="CHEBI:15377"/>
        <dbReference type="ChEBI" id="CHEBI:17029"/>
        <dbReference type="ChEBI" id="CHEBI:30089"/>
        <dbReference type="ChEBI" id="CHEBI:57704"/>
        <dbReference type="EC" id="3.5.1.41"/>
    </reaction>
    <physiologicalReaction direction="left-to-right" evidence="10">
        <dbReference type="Rhea" id="RHEA:10465"/>
    </physiologicalReaction>
</comment>
<evidence type="ECO:0000256" key="2">
    <source>
        <dbReference type="ARBA" id="ARBA00004609"/>
    </source>
</evidence>
<dbReference type="PANTHER" id="PTHR10587:SF135">
    <property type="entry name" value="CHITIN DEACETYLASE 3"/>
    <property type="match status" value="1"/>
</dbReference>
<dbReference type="Pfam" id="PF01522">
    <property type="entry name" value="Polysacc_deac_1"/>
    <property type="match status" value="1"/>
</dbReference>
<dbReference type="SUPFAM" id="SSF88713">
    <property type="entry name" value="Glycoside hydrolase/deacetylase"/>
    <property type="match status" value="1"/>
</dbReference>
<keyword evidence="8" id="KW-0624">Polysaccharide degradation</keyword>
<protein>
    <recommendedName>
        <fullName evidence="9">chitin deacetylase</fullName>
        <ecNumber evidence="9">3.5.1.41</ecNumber>
    </recommendedName>
</protein>
<dbReference type="GO" id="GO:0006032">
    <property type="term" value="P:chitin catabolic process"/>
    <property type="evidence" value="ECO:0007669"/>
    <property type="project" value="UniProtKB-KW"/>
</dbReference>
<evidence type="ECO:0000256" key="3">
    <source>
        <dbReference type="ARBA" id="ARBA00022622"/>
    </source>
</evidence>
<comment type="subcellular location">
    <subcellularLocation>
        <location evidence="2">Cell membrane</location>
        <topology evidence="2">Lipid-anchor</topology>
        <topology evidence="2">GPI-anchor</topology>
    </subcellularLocation>
</comment>
<comment type="caution">
    <text evidence="13">The sequence shown here is derived from an EMBL/GenBank/DDBJ whole genome shotgun (WGS) entry which is preliminary data.</text>
</comment>
<reference evidence="13 14" key="1">
    <citation type="submission" date="2020-11" db="EMBL/GenBank/DDBJ databases">
        <title>Kefir isolates.</title>
        <authorList>
            <person name="Marcisauskas S."/>
            <person name="Kim Y."/>
            <person name="Blasche S."/>
        </authorList>
    </citation>
    <scope>NUCLEOTIDE SEQUENCE [LARGE SCALE GENOMIC DNA]</scope>
    <source>
        <strain evidence="13 14">KR</strain>
    </source>
</reference>
<dbReference type="InterPro" id="IPR050248">
    <property type="entry name" value="Polysacc_deacetylase_ArnD"/>
</dbReference>
<name>A0A9P6W4W3_RHOMI</name>
<dbReference type="AlphaFoldDB" id="A0A9P6W4W3"/>